<evidence type="ECO:0000256" key="3">
    <source>
        <dbReference type="SAM" id="SignalP"/>
    </source>
</evidence>
<dbReference type="SMART" id="SM01318">
    <property type="entry name" value="SVWC"/>
    <property type="match status" value="1"/>
</dbReference>
<evidence type="ECO:0000313" key="5">
    <source>
        <dbReference type="EnsemblMetazoa" id="SCAU004701-PA"/>
    </source>
</evidence>
<dbReference type="Pfam" id="PF15430">
    <property type="entry name" value="SVWC"/>
    <property type="match status" value="1"/>
</dbReference>
<evidence type="ECO:0000259" key="4">
    <source>
        <dbReference type="SMART" id="SM01318"/>
    </source>
</evidence>
<dbReference type="OrthoDB" id="7886177at2759"/>
<feature type="domain" description="Single" evidence="4">
    <location>
        <begin position="35"/>
        <end position="102"/>
    </location>
</feature>
<dbReference type="KEGG" id="scac:106094259"/>
<dbReference type="InterPro" id="IPR029277">
    <property type="entry name" value="SVWC_dom"/>
</dbReference>
<keyword evidence="2" id="KW-0964">Secreted</keyword>
<keyword evidence="6" id="KW-1185">Reference proteome</keyword>
<accession>A0A1I8P493</accession>
<reference evidence="5" key="1">
    <citation type="submission" date="2020-05" db="UniProtKB">
        <authorList>
            <consortium name="EnsemblMetazoa"/>
        </authorList>
    </citation>
    <scope>IDENTIFICATION</scope>
    <source>
        <strain evidence="5">USDA</strain>
    </source>
</reference>
<protein>
    <recommendedName>
        <fullName evidence="4">Single domain-containing protein</fullName>
    </recommendedName>
</protein>
<evidence type="ECO:0000256" key="2">
    <source>
        <dbReference type="ARBA" id="ARBA00022525"/>
    </source>
</evidence>
<evidence type="ECO:0000313" key="6">
    <source>
        <dbReference type="Proteomes" id="UP000095300"/>
    </source>
</evidence>
<dbReference type="Proteomes" id="UP000095300">
    <property type="component" value="Unassembled WGS sequence"/>
</dbReference>
<organism evidence="5 6">
    <name type="scientific">Stomoxys calcitrans</name>
    <name type="common">Stable fly</name>
    <name type="synonym">Conops calcitrans</name>
    <dbReference type="NCBI Taxonomy" id="35570"/>
    <lineage>
        <taxon>Eukaryota</taxon>
        <taxon>Metazoa</taxon>
        <taxon>Ecdysozoa</taxon>
        <taxon>Arthropoda</taxon>
        <taxon>Hexapoda</taxon>
        <taxon>Insecta</taxon>
        <taxon>Pterygota</taxon>
        <taxon>Neoptera</taxon>
        <taxon>Endopterygota</taxon>
        <taxon>Diptera</taxon>
        <taxon>Brachycera</taxon>
        <taxon>Muscomorpha</taxon>
        <taxon>Muscoidea</taxon>
        <taxon>Muscidae</taxon>
        <taxon>Stomoxys</taxon>
    </lineage>
</organism>
<name>A0A1I8P493_STOCA</name>
<comment type="subcellular location">
    <subcellularLocation>
        <location evidence="1">Secreted</location>
    </subcellularLocation>
</comment>
<sequence length="103" mass="11207">MTALYIVSLFTLIFPFICAQEFRGYFTDPGSPGKCFFGGVAVLPGNKVQLAGKCKLFICHNRDGSGIVRSCGPQKVDSSCMLGDFLNVNATFPDCCRREVICP</sequence>
<dbReference type="GO" id="GO:0005576">
    <property type="term" value="C:extracellular region"/>
    <property type="evidence" value="ECO:0007669"/>
    <property type="project" value="UniProtKB-SubCell"/>
</dbReference>
<feature type="signal peptide" evidence="3">
    <location>
        <begin position="1"/>
        <end position="19"/>
    </location>
</feature>
<proteinExistence type="predicted"/>
<keyword evidence="3" id="KW-0732">Signal</keyword>
<dbReference type="EnsemblMetazoa" id="SCAU004701-RA">
    <property type="protein sequence ID" value="SCAU004701-PA"/>
    <property type="gene ID" value="SCAU004701"/>
</dbReference>
<gene>
    <name evidence="5" type="primary">106094259</name>
</gene>
<dbReference type="AlphaFoldDB" id="A0A1I8P493"/>
<feature type="chain" id="PRO_5009325993" description="Single domain-containing protein" evidence="3">
    <location>
        <begin position="20"/>
        <end position="103"/>
    </location>
</feature>
<dbReference type="VEuPathDB" id="VectorBase:SCAU004701"/>
<evidence type="ECO:0000256" key="1">
    <source>
        <dbReference type="ARBA" id="ARBA00004613"/>
    </source>
</evidence>